<evidence type="ECO:0000256" key="12">
    <source>
        <dbReference type="PROSITE-ProRule" id="PRU00472"/>
    </source>
</evidence>
<dbReference type="GO" id="GO:0005736">
    <property type="term" value="C:RNA polymerase I complex"/>
    <property type="evidence" value="ECO:0007669"/>
    <property type="project" value="TreeGrafter"/>
</dbReference>
<dbReference type="GO" id="GO:0008270">
    <property type="term" value="F:zinc ion binding"/>
    <property type="evidence" value="ECO:0007669"/>
    <property type="project" value="UniProtKB-KW"/>
</dbReference>
<comment type="function">
    <text evidence="11">Core component of RNA polymerase I (Pol I), a DNA-dependent RNA polymerase which synthesizes ribosomal RNA precursors using the four ribonucleoside triphosphates as substrates. Can mediate Pol I proofreading of the nascent RNA transcript. Anchors into the Pol I active site to monitor transcription fidelity and cleave mis-incorporated 5'-ribonucleotides.</text>
</comment>
<dbReference type="PANTHER" id="PTHR11239">
    <property type="entry name" value="DNA-DIRECTED RNA POLYMERASE"/>
    <property type="match status" value="1"/>
</dbReference>
<dbReference type="AlphaFoldDB" id="A0A7J7RL01"/>
<evidence type="ECO:0000313" key="15">
    <source>
        <dbReference type="Proteomes" id="UP000527355"/>
    </source>
</evidence>
<feature type="domain" description="TFIIS-type" evidence="13">
    <location>
        <begin position="80"/>
        <end position="139"/>
    </location>
</feature>
<keyword evidence="9" id="KW-0539">Nucleus</keyword>
<evidence type="ECO:0000256" key="6">
    <source>
        <dbReference type="ARBA" id="ARBA00022771"/>
    </source>
</evidence>
<dbReference type="FunFam" id="2.20.25.10:FF:000020">
    <property type="entry name" value="DNA-directed RNA polymerase subunit"/>
    <property type="match status" value="1"/>
</dbReference>
<name>A0A7J7RL01_MYOMY</name>
<keyword evidence="15" id="KW-1185">Reference proteome</keyword>
<keyword evidence="7" id="KW-0862">Zinc</keyword>
<comment type="similarity">
    <text evidence="2">Belongs to the archaeal RpoM/eukaryotic RPA12/RPB9/RPC11 RNA polymerase family.</text>
</comment>
<dbReference type="InterPro" id="IPR019761">
    <property type="entry name" value="DNA-dir_RNA_pol-M_15_CS"/>
</dbReference>
<evidence type="ECO:0000256" key="3">
    <source>
        <dbReference type="ARBA" id="ARBA00018784"/>
    </source>
</evidence>
<dbReference type="Gene3D" id="2.20.25.10">
    <property type="match status" value="1"/>
</dbReference>
<evidence type="ECO:0000256" key="9">
    <source>
        <dbReference type="ARBA" id="ARBA00023242"/>
    </source>
</evidence>
<evidence type="ECO:0000313" key="14">
    <source>
        <dbReference type="EMBL" id="KAF6276836.1"/>
    </source>
</evidence>
<keyword evidence="6 12" id="KW-0863">Zinc-finger</keyword>
<dbReference type="GO" id="GO:0006363">
    <property type="term" value="P:termination of RNA polymerase I transcription"/>
    <property type="evidence" value="ECO:0007669"/>
    <property type="project" value="TreeGrafter"/>
</dbReference>
<dbReference type="CDD" id="cd10507">
    <property type="entry name" value="Zn-ribbon_RPA12"/>
    <property type="match status" value="1"/>
</dbReference>
<dbReference type="Proteomes" id="UP000527355">
    <property type="component" value="Unassembled WGS sequence"/>
</dbReference>
<dbReference type="GO" id="GO:0003676">
    <property type="term" value="F:nucleic acid binding"/>
    <property type="evidence" value="ECO:0007669"/>
    <property type="project" value="InterPro"/>
</dbReference>
<comment type="caution">
    <text evidence="14">The sequence shown here is derived from an EMBL/GenBank/DDBJ whole genome shotgun (WGS) entry which is preliminary data.</text>
</comment>
<dbReference type="GO" id="GO:0003899">
    <property type="term" value="F:DNA-directed RNA polymerase activity"/>
    <property type="evidence" value="ECO:0007669"/>
    <property type="project" value="InterPro"/>
</dbReference>
<dbReference type="InterPro" id="IPR012164">
    <property type="entry name" value="Rpa12/Rpb9/Rpc10/TFS"/>
</dbReference>
<dbReference type="GO" id="GO:0005654">
    <property type="term" value="C:nucleoplasm"/>
    <property type="evidence" value="ECO:0007669"/>
    <property type="project" value="UniProtKB-ARBA"/>
</dbReference>
<sequence>MDLAGNGSSFQSDLDFCPDCGSVLPLPGTQDAVTCTRCGFSIHVRDLEGKVVRTAVVFHKLGTATPVSMEAGPELQGPVVDRRCARCGHEGMAYRTRQMRSADEGQTVFYTCTRCKCVCPPGRCPFSGCLLTKQLHRFTFCPE</sequence>
<evidence type="ECO:0000256" key="1">
    <source>
        <dbReference type="ARBA" id="ARBA00004604"/>
    </source>
</evidence>
<dbReference type="InterPro" id="IPR001222">
    <property type="entry name" value="Znf_TFIIS"/>
</dbReference>
<evidence type="ECO:0000256" key="4">
    <source>
        <dbReference type="ARBA" id="ARBA00022478"/>
    </source>
</evidence>
<dbReference type="SMART" id="SM00440">
    <property type="entry name" value="ZnF_C2C2"/>
    <property type="match status" value="1"/>
</dbReference>
<keyword evidence="8" id="KW-0804">Transcription</keyword>
<reference evidence="14 15" key="1">
    <citation type="journal article" date="2020" name="Nature">
        <title>Six reference-quality genomes reveal evolution of bat adaptations.</title>
        <authorList>
            <person name="Jebb D."/>
            <person name="Huang Z."/>
            <person name="Pippel M."/>
            <person name="Hughes G.M."/>
            <person name="Lavrichenko K."/>
            <person name="Devanna P."/>
            <person name="Winkler S."/>
            <person name="Jermiin L.S."/>
            <person name="Skirmuntt E.C."/>
            <person name="Katzourakis A."/>
            <person name="Burkitt-Gray L."/>
            <person name="Ray D.A."/>
            <person name="Sullivan K.A.M."/>
            <person name="Roscito J.G."/>
            <person name="Kirilenko B.M."/>
            <person name="Davalos L.M."/>
            <person name="Corthals A.P."/>
            <person name="Power M.L."/>
            <person name="Jones G."/>
            <person name="Ransome R.D."/>
            <person name="Dechmann D.K.N."/>
            <person name="Locatelli A.G."/>
            <person name="Puechmaille S.J."/>
            <person name="Fedrigo O."/>
            <person name="Jarvis E.D."/>
            <person name="Hiller M."/>
            <person name="Vernes S.C."/>
            <person name="Myers E.W."/>
            <person name="Teeling E.C."/>
        </authorList>
    </citation>
    <scope>NUCLEOTIDE SEQUENCE [LARGE SCALE GENOMIC DNA]</scope>
    <source>
        <strain evidence="14">MMyoMyo1</strain>
        <tissue evidence="14">Flight muscle</tissue>
    </source>
</reference>
<proteinExistence type="inferred from homology"/>
<dbReference type="Pfam" id="PF01096">
    <property type="entry name" value="Zn_ribbon_TFIIS"/>
    <property type="match status" value="1"/>
</dbReference>
<evidence type="ECO:0000256" key="11">
    <source>
        <dbReference type="ARBA" id="ARBA00044497"/>
    </source>
</evidence>
<comment type="subcellular location">
    <subcellularLocation>
        <location evidence="1">Nucleus</location>
        <location evidence="1">Nucleolus</location>
    </subcellularLocation>
</comment>
<evidence type="ECO:0000256" key="7">
    <source>
        <dbReference type="ARBA" id="ARBA00022833"/>
    </source>
</evidence>
<dbReference type="SUPFAM" id="SSF57783">
    <property type="entry name" value="Zinc beta-ribbon"/>
    <property type="match status" value="1"/>
</dbReference>
<evidence type="ECO:0000259" key="13">
    <source>
        <dbReference type="PROSITE" id="PS51133"/>
    </source>
</evidence>
<dbReference type="PROSITE" id="PS01030">
    <property type="entry name" value="RNA_POL_M_15KD"/>
    <property type="match status" value="1"/>
</dbReference>
<gene>
    <name evidence="14" type="ORF">mMyoMyo1_021239</name>
</gene>
<evidence type="ECO:0000256" key="5">
    <source>
        <dbReference type="ARBA" id="ARBA00022723"/>
    </source>
</evidence>
<protein>
    <recommendedName>
        <fullName evidence="3">DNA-directed RNA polymerase I subunit RPA12</fullName>
    </recommendedName>
    <alternativeName>
        <fullName evidence="10">DNA-directed RNA polymerase I subunit H</fullName>
    </alternativeName>
</protein>
<dbReference type="VEuPathDB" id="HostDB:GeneID_118679605"/>
<keyword evidence="5" id="KW-0479">Metal-binding</keyword>
<dbReference type="PANTHER" id="PTHR11239:SF14">
    <property type="entry name" value="DNA-DIRECTED RNA POLYMERASE I SUBUNIT RPA12"/>
    <property type="match status" value="1"/>
</dbReference>
<keyword evidence="4" id="KW-0240">DNA-directed RNA polymerase</keyword>
<accession>A0A7J7RL01</accession>
<dbReference type="InterPro" id="IPR034004">
    <property type="entry name" value="Zn_ribbon_RPA12_C"/>
</dbReference>
<evidence type="ECO:0000256" key="10">
    <source>
        <dbReference type="ARBA" id="ARBA00031781"/>
    </source>
</evidence>
<organism evidence="14 15">
    <name type="scientific">Myotis myotis</name>
    <name type="common">Greater mouse-eared bat</name>
    <name type="synonym">Vespertilio myotis</name>
    <dbReference type="NCBI Taxonomy" id="51298"/>
    <lineage>
        <taxon>Eukaryota</taxon>
        <taxon>Metazoa</taxon>
        <taxon>Chordata</taxon>
        <taxon>Craniata</taxon>
        <taxon>Vertebrata</taxon>
        <taxon>Euteleostomi</taxon>
        <taxon>Mammalia</taxon>
        <taxon>Eutheria</taxon>
        <taxon>Laurasiatheria</taxon>
        <taxon>Chiroptera</taxon>
        <taxon>Yangochiroptera</taxon>
        <taxon>Vespertilionidae</taxon>
        <taxon>Myotis</taxon>
    </lineage>
</organism>
<evidence type="ECO:0000256" key="2">
    <source>
        <dbReference type="ARBA" id="ARBA00008925"/>
    </source>
</evidence>
<evidence type="ECO:0000256" key="8">
    <source>
        <dbReference type="ARBA" id="ARBA00023163"/>
    </source>
</evidence>
<dbReference type="PROSITE" id="PS51133">
    <property type="entry name" value="ZF_TFIIS_2"/>
    <property type="match status" value="1"/>
</dbReference>
<dbReference type="EMBL" id="JABWUV010000026">
    <property type="protein sequence ID" value="KAF6276836.1"/>
    <property type="molecule type" value="Genomic_DNA"/>
</dbReference>